<accession>W9RFW8</accession>
<keyword evidence="3" id="KW-1185">Reference proteome</keyword>
<organism evidence="2 3">
    <name type="scientific">Morus notabilis</name>
    <dbReference type="NCBI Taxonomy" id="981085"/>
    <lineage>
        <taxon>Eukaryota</taxon>
        <taxon>Viridiplantae</taxon>
        <taxon>Streptophyta</taxon>
        <taxon>Embryophyta</taxon>
        <taxon>Tracheophyta</taxon>
        <taxon>Spermatophyta</taxon>
        <taxon>Magnoliopsida</taxon>
        <taxon>eudicotyledons</taxon>
        <taxon>Gunneridae</taxon>
        <taxon>Pentapetalae</taxon>
        <taxon>rosids</taxon>
        <taxon>fabids</taxon>
        <taxon>Rosales</taxon>
        <taxon>Moraceae</taxon>
        <taxon>Moreae</taxon>
        <taxon>Morus</taxon>
    </lineage>
</organism>
<proteinExistence type="predicted"/>
<evidence type="ECO:0000256" key="1">
    <source>
        <dbReference type="SAM" id="Phobius"/>
    </source>
</evidence>
<feature type="transmembrane region" description="Helical" evidence="1">
    <location>
        <begin position="33"/>
        <end position="54"/>
    </location>
</feature>
<dbReference type="Proteomes" id="UP000030645">
    <property type="component" value="Unassembled WGS sequence"/>
</dbReference>
<keyword evidence="1" id="KW-0472">Membrane</keyword>
<reference evidence="3" key="1">
    <citation type="submission" date="2013-01" db="EMBL/GenBank/DDBJ databases">
        <title>Draft Genome Sequence of a Mulberry Tree, Morus notabilis C.K. Schneid.</title>
        <authorList>
            <person name="He N."/>
            <person name="Zhao S."/>
        </authorList>
    </citation>
    <scope>NUCLEOTIDE SEQUENCE</scope>
</reference>
<evidence type="ECO:0000313" key="3">
    <source>
        <dbReference type="Proteomes" id="UP000030645"/>
    </source>
</evidence>
<sequence>MVWEMGVECLGATGVGGRGMETSTDARSGWFQADLWCGGFVRIAFALVFIDGICNSSAMSLLRSKFFSLYTVMASLLSAFLSIWLRLRSVHEFELKCDFM</sequence>
<dbReference type="AlphaFoldDB" id="W9RFW8"/>
<keyword evidence="1" id="KW-1133">Transmembrane helix</keyword>
<name>W9RFW8_9ROSA</name>
<dbReference type="EMBL" id="KE344677">
    <property type="protein sequence ID" value="EXB75355.1"/>
    <property type="molecule type" value="Genomic_DNA"/>
</dbReference>
<protein>
    <submittedName>
        <fullName evidence="2">Uncharacterized protein</fullName>
    </submittedName>
</protein>
<feature type="transmembrane region" description="Helical" evidence="1">
    <location>
        <begin position="66"/>
        <end position="85"/>
    </location>
</feature>
<keyword evidence="1" id="KW-0812">Transmembrane</keyword>
<gene>
    <name evidence="2" type="ORF">L484_012727</name>
</gene>
<evidence type="ECO:0000313" key="2">
    <source>
        <dbReference type="EMBL" id="EXB75355.1"/>
    </source>
</evidence>